<dbReference type="Proteomes" id="UP001139089">
    <property type="component" value="Unassembled WGS sequence"/>
</dbReference>
<dbReference type="InterPro" id="IPR035996">
    <property type="entry name" value="4pyrrol_Methylase_sf"/>
</dbReference>
<dbReference type="PIRSF" id="PIRSF036427">
    <property type="entry name" value="Precrrn-2_mtase"/>
    <property type="match status" value="1"/>
</dbReference>
<dbReference type="InterPro" id="IPR000878">
    <property type="entry name" value="4pyrrol_Mease"/>
</dbReference>
<organism evidence="10 11">
    <name type="scientific">Rhizobium quercicola</name>
    <dbReference type="NCBI Taxonomy" id="2901226"/>
    <lineage>
        <taxon>Bacteria</taxon>
        <taxon>Pseudomonadati</taxon>
        <taxon>Pseudomonadota</taxon>
        <taxon>Alphaproteobacteria</taxon>
        <taxon>Hyphomicrobiales</taxon>
        <taxon>Rhizobiaceae</taxon>
        <taxon>Rhizobium/Agrobacterium group</taxon>
        <taxon>Rhizobium</taxon>
    </lineage>
</organism>
<comment type="caution">
    <text evidence="10">The sequence shown here is derived from an EMBL/GenBank/DDBJ whole genome shotgun (WGS) entry which is preliminary data.</text>
</comment>
<dbReference type="AlphaFoldDB" id="A0A9X1NXV5"/>
<evidence type="ECO:0000256" key="1">
    <source>
        <dbReference type="ARBA" id="ARBA00004953"/>
    </source>
</evidence>
<protein>
    <submittedName>
        <fullName evidence="10">Precorrin-2 C(20)-methyltransferase</fullName>
        <ecNumber evidence="10">2.1.1.130</ecNumber>
    </submittedName>
</protein>
<evidence type="ECO:0000256" key="6">
    <source>
        <dbReference type="ARBA" id="ARBA00022691"/>
    </source>
</evidence>
<evidence type="ECO:0000256" key="5">
    <source>
        <dbReference type="ARBA" id="ARBA00022679"/>
    </source>
</evidence>
<keyword evidence="5 8" id="KW-0808">Transferase</keyword>
<sequence length="284" mass="29596">MTGDLETVELSAGGAALAGVTAGRLIGVGTGPGDPELLTLKAVRALAEADVLAYFAKAGRRGNGRTILDGLGKVSGLAGLFAPGQMEGILKPGRIELPLYYPVTVEIDKEHEDYKGQITGFYDASAASVAAHLDAGRTVAILSEGDPMFYGSYMHLHVRLAGRYAAEVVPGVTAMSGCWSLAGLPIVQGDDVLSVLPGTMDEAELCRRLGDTQAAVIMKVGRNLPKIRRALAAAGKLENAIYVERGTMANAAMTPLADKPTDEAPYFSLVLVPGWSGRIADGSL</sequence>
<dbReference type="PROSITE" id="PS00840">
    <property type="entry name" value="SUMT_2"/>
    <property type="match status" value="1"/>
</dbReference>
<evidence type="ECO:0000256" key="4">
    <source>
        <dbReference type="ARBA" id="ARBA00022603"/>
    </source>
</evidence>
<name>A0A9X1NXV5_9HYPH</name>
<dbReference type="PANTHER" id="PTHR43467:SF2">
    <property type="entry name" value="COBALT-PRECORRIN-2 C(20)-METHYLTRANSFERASE"/>
    <property type="match status" value="1"/>
</dbReference>
<dbReference type="EC" id="2.1.1.130" evidence="10"/>
<dbReference type="SUPFAM" id="SSF53790">
    <property type="entry name" value="Tetrapyrrole methylase"/>
    <property type="match status" value="1"/>
</dbReference>
<proteinExistence type="inferred from homology"/>
<dbReference type="GO" id="GO:0032259">
    <property type="term" value="P:methylation"/>
    <property type="evidence" value="ECO:0007669"/>
    <property type="project" value="UniProtKB-KW"/>
</dbReference>
<dbReference type="PROSITE" id="PS00839">
    <property type="entry name" value="SUMT_1"/>
    <property type="match status" value="1"/>
</dbReference>
<dbReference type="InterPro" id="IPR012382">
    <property type="entry name" value="CobI/CbiL"/>
</dbReference>
<feature type="domain" description="Tetrapyrrole methylase" evidence="9">
    <location>
        <begin position="24"/>
        <end position="253"/>
    </location>
</feature>
<dbReference type="InterPro" id="IPR014776">
    <property type="entry name" value="4pyrrole_Mease_sub2"/>
</dbReference>
<dbReference type="NCBIfam" id="NF004647">
    <property type="entry name" value="PRK05990.1"/>
    <property type="match status" value="1"/>
</dbReference>
<evidence type="ECO:0000313" key="10">
    <source>
        <dbReference type="EMBL" id="MCD7111273.1"/>
    </source>
</evidence>
<dbReference type="InterPro" id="IPR006364">
    <property type="entry name" value="CobI/CbiL/CobIJ_dom"/>
</dbReference>
<keyword evidence="3" id="KW-0169">Cobalamin biosynthesis</keyword>
<evidence type="ECO:0000256" key="3">
    <source>
        <dbReference type="ARBA" id="ARBA00022573"/>
    </source>
</evidence>
<keyword evidence="6" id="KW-0949">S-adenosyl-L-methionine</keyword>
<dbReference type="CDD" id="cd11645">
    <property type="entry name" value="Precorrin_2_C20_MT"/>
    <property type="match status" value="1"/>
</dbReference>
<dbReference type="Gene3D" id="3.40.1010.10">
    <property type="entry name" value="Cobalt-precorrin-4 Transmethylase, Domain 1"/>
    <property type="match status" value="1"/>
</dbReference>
<dbReference type="RefSeq" id="WP_231816355.1">
    <property type="nucleotide sequence ID" value="NZ_JAJOZR010000014.1"/>
</dbReference>
<reference evidence="10" key="1">
    <citation type="submission" date="2021-12" db="EMBL/GenBank/DDBJ databases">
        <authorList>
            <person name="Li Y."/>
        </authorList>
    </citation>
    <scope>NUCLEOTIDE SEQUENCE</scope>
    <source>
        <strain evidence="10">DKSPLA3</strain>
    </source>
</reference>
<comment type="pathway">
    <text evidence="1">Cofactor biosynthesis; adenosylcobalamin biosynthesis.</text>
</comment>
<evidence type="ECO:0000256" key="7">
    <source>
        <dbReference type="PIRNR" id="PIRNR036427"/>
    </source>
</evidence>
<gene>
    <name evidence="10" type="ORF">LRX75_19730</name>
</gene>
<evidence type="ECO:0000259" key="9">
    <source>
        <dbReference type="Pfam" id="PF00590"/>
    </source>
</evidence>
<dbReference type="Pfam" id="PF00590">
    <property type="entry name" value="TP_methylase"/>
    <property type="match status" value="1"/>
</dbReference>
<evidence type="ECO:0000313" key="11">
    <source>
        <dbReference type="Proteomes" id="UP001139089"/>
    </source>
</evidence>
<dbReference type="NCBIfam" id="TIGR01467">
    <property type="entry name" value="cobI_cbiL"/>
    <property type="match status" value="1"/>
</dbReference>
<dbReference type="GO" id="GO:0030788">
    <property type="term" value="F:precorrin-2 C20-methyltransferase activity"/>
    <property type="evidence" value="ECO:0007669"/>
    <property type="project" value="UniProtKB-EC"/>
</dbReference>
<evidence type="ECO:0000256" key="2">
    <source>
        <dbReference type="ARBA" id="ARBA00005879"/>
    </source>
</evidence>
<dbReference type="InterPro" id="IPR014777">
    <property type="entry name" value="4pyrrole_Mease_sub1"/>
</dbReference>
<keyword evidence="4 8" id="KW-0489">Methyltransferase</keyword>
<dbReference type="EMBL" id="JAJOZR010000014">
    <property type="protein sequence ID" value="MCD7111273.1"/>
    <property type="molecule type" value="Genomic_DNA"/>
</dbReference>
<keyword evidence="11" id="KW-1185">Reference proteome</keyword>
<dbReference type="Gene3D" id="3.30.950.10">
    <property type="entry name" value="Methyltransferase, Cobalt-precorrin-4 Transmethylase, Domain 2"/>
    <property type="match status" value="1"/>
</dbReference>
<evidence type="ECO:0000256" key="8">
    <source>
        <dbReference type="RuleBase" id="RU003960"/>
    </source>
</evidence>
<accession>A0A9X1NXV5</accession>
<dbReference type="InterPro" id="IPR003043">
    <property type="entry name" value="Uropor_MeTrfase_CS"/>
</dbReference>
<dbReference type="PANTHER" id="PTHR43467">
    <property type="entry name" value="COBALT-PRECORRIN-2 C(20)-METHYLTRANSFERASE"/>
    <property type="match status" value="1"/>
</dbReference>
<dbReference type="GO" id="GO:0009236">
    <property type="term" value="P:cobalamin biosynthetic process"/>
    <property type="evidence" value="ECO:0007669"/>
    <property type="project" value="UniProtKB-UniRule"/>
</dbReference>
<comment type="similarity">
    <text evidence="2 7 8">Belongs to the precorrin methyltransferase family.</text>
</comment>